<evidence type="ECO:0000313" key="3">
    <source>
        <dbReference type="Proteomes" id="UP000063781"/>
    </source>
</evidence>
<keyword evidence="1" id="KW-0732">Signal</keyword>
<dbReference type="AlphaFoldDB" id="A0A0X8H0R0"/>
<dbReference type="SUPFAM" id="SSF160704">
    <property type="entry name" value="YehR-like"/>
    <property type="match status" value="1"/>
</dbReference>
<accession>A0A0X8H0R0</accession>
<reference evidence="2 3" key="1">
    <citation type="submission" date="2015-10" db="EMBL/GenBank/DDBJ databases">
        <title>Erysipelothrix larvae sp. LV19 isolated from the larval gut of the rhinoceros beetle, Trypoxylus dichotomus.</title>
        <authorList>
            <person name="Lim S."/>
            <person name="Kim B.-C."/>
        </authorList>
    </citation>
    <scope>NUCLEOTIDE SEQUENCE [LARGE SCALE GENOMIC DNA]</scope>
    <source>
        <strain evidence="2 3">LV19</strain>
    </source>
</reference>
<dbReference type="EMBL" id="CP013213">
    <property type="protein sequence ID" value="AMC93938.1"/>
    <property type="molecule type" value="Genomic_DNA"/>
</dbReference>
<dbReference type="InterPro" id="IPR009736">
    <property type="entry name" value="DUF1307"/>
</dbReference>
<gene>
    <name evidence="2" type="ORF">AOC36_08045</name>
</gene>
<dbReference type="InterPro" id="IPR036699">
    <property type="entry name" value="YehR-like_sf"/>
</dbReference>
<protein>
    <recommendedName>
        <fullName evidence="4">DUF1307 domain-containing protein</fullName>
    </recommendedName>
</protein>
<dbReference type="PROSITE" id="PS51257">
    <property type="entry name" value="PROKAR_LIPOPROTEIN"/>
    <property type="match status" value="1"/>
</dbReference>
<dbReference type="Proteomes" id="UP000063781">
    <property type="component" value="Chromosome"/>
</dbReference>
<evidence type="ECO:0000256" key="1">
    <source>
        <dbReference type="SAM" id="SignalP"/>
    </source>
</evidence>
<dbReference type="KEGG" id="erl:AOC36_08045"/>
<evidence type="ECO:0008006" key="4">
    <source>
        <dbReference type="Google" id="ProtNLM"/>
    </source>
</evidence>
<dbReference type="Gene3D" id="3.30.1830.10">
    <property type="entry name" value="YehR-like"/>
    <property type="match status" value="1"/>
</dbReference>
<dbReference type="RefSeq" id="WP_067633186.1">
    <property type="nucleotide sequence ID" value="NZ_CP013213.1"/>
</dbReference>
<feature type="chain" id="PRO_5007066720" description="DUF1307 domain-containing protein" evidence="1">
    <location>
        <begin position="21"/>
        <end position="153"/>
    </location>
</feature>
<dbReference type="Pfam" id="PF06998">
    <property type="entry name" value="DUF1307"/>
    <property type="match status" value="1"/>
</dbReference>
<evidence type="ECO:0000313" key="2">
    <source>
        <dbReference type="EMBL" id="AMC93938.1"/>
    </source>
</evidence>
<sequence length="153" mass="17255">MRKHVIIGGILFGLLSGCSATSNLDTTVNCSYTDEIGDTYQETFVSVDNKVQTNDIVILRDYAPDVASGQLTKEEIQEEYNYRDAVVYDGIDGLDYSYTMDDAFVVETIHFDYNTVSFTYLADIGYLDSEDYEYIALDLTLKNLKESGYTCDD</sequence>
<name>A0A0X8H0R0_9FIRM</name>
<proteinExistence type="predicted"/>
<organism evidence="2 3">
    <name type="scientific">Erysipelothrix larvae</name>
    <dbReference type="NCBI Taxonomy" id="1514105"/>
    <lineage>
        <taxon>Bacteria</taxon>
        <taxon>Bacillati</taxon>
        <taxon>Bacillota</taxon>
        <taxon>Erysipelotrichia</taxon>
        <taxon>Erysipelotrichales</taxon>
        <taxon>Erysipelotrichaceae</taxon>
        <taxon>Erysipelothrix</taxon>
    </lineage>
</organism>
<keyword evidence="3" id="KW-1185">Reference proteome</keyword>
<feature type="signal peptide" evidence="1">
    <location>
        <begin position="1"/>
        <end position="20"/>
    </location>
</feature>